<keyword evidence="3" id="KW-1185">Reference proteome</keyword>
<comment type="similarity">
    <text evidence="1">Belongs to the serpin family.</text>
</comment>
<evidence type="ECO:0000313" key="2">
    <source>
        <dbReference type="EMBL" id="CAA2933462.1"/>
    </source>
</evidence>
<dbReference type="Gramene" id="OE9A047597T1">
    <property type="protein sequence ID" value="OE9A047597C1"/>
    <property type="gene ID" value="OE9A047597"/>
</dbReference>
<dbReference type="Gene3D" id="3.30.497.10">
    <property type="entry name" value="Antithrombin, subunit I, domain 2"/>
    <property type="match status" value="1"/>
</dbReference>
<dbReference type="SUPFAM" id="SSF56574">
    <property type="entry name" value="Serpins"/>
    <property type="match status" value="1"/>
</dbReference>
<dbReference type="AlphaFoldDB" id="A0A8S0PBT9"/>
<gene>
    <name evidence="2" type="ORF">OLEA9_A047597</name>
</gene>
<dbReference type="InterPro" id="IPR036186">
    <property type="entry name" value="Serpin_sf"/>
</dbReference>
<name>A0A8S0PBT9_OLEEU</name>
<dbReference type="Proteomes" id="UP000594638">
    <property type="component" value="Unassembled WGS sequence"/>
</dbReference>
<sequence length="120" mass="13048">MKSPQKSGNFVQKLVIGSQLVTLIFADVGPLGGPGLSFANGVWIHQSLSLKPNFKEIVDNVYKAASNLVDFQTKCGDLEIISPHCAEGWRELSTQCGELNSPHCADSWIVLQLSALFAQF</sequence>
<dbReference type="EMBL" id="CACTIH010000002">
    <property type="protein sequence ID" value="CAA2933462.1"/>
    <property type="molecule type" value="Genomic_DNA"/>
</dbReference>
<evidence type="ECO:0000256" key="1">
    <source>
        <dbReference type="ARBA" id="ARBA00009500"/>
    </source>
</evidence>
<comment type="caution">
    <text evidence="2">The sequence shown here is derived from an EMBL/GenBank/DDBJ whole genome shotgun (WGS) entry which is preliminary data.</text>
</comment>
<reference evidence="2 3" key="1">
    <citation type="submission" date="2019-12" db="EMBL/GenBank/DDBJ databases">
        <authorList>
            <person name="Alioto T."/>
            <person name="Alioto T."/>
            <person name="Gomez Garrido J."/>
        </authorList>
    </citation>
    <scope>NUCLEOTIDE SEQUENCE [LARGE SCALE GENOMIC DNA]</scope>
</reference>
<evidence type="ECO:0000313" key="3">
    <source>
        <dbReference type="Proteomes" id="UP000594638"/>
    </source>
</evidence>
<accession>A0A8S0PBT9</accession>
<organism evidence="2 3">
    <name type="scientific">Olea europaea subsp. europaea</name>
    <dbReference type="NCBI Taxonomy" id="158383"/>
    <lineage>
        <taxon>Eukaryota</taxon>
        <taxon>Viridiplantae</taxon>
        <taxon>Streptophyta</taxon>
        <taxon>Embryophyta</taxon>
        <taxon>Tracheophyta</taxon>
        <taxon>Spermatophyta</taxon>
        <taxon>Magnoliopsida</taxon>
        <taxon>eudicotyledons</taxon>
        <taxon>Gunneridae</taxon>
        <taxon>Pentapetalae</taxon>
        <taxon>asterids</taxon>
        <taxon>lamiids</taxon>
        <taxon>Lamiales</taxon>
        <taxon>Oleaceae</taxon>
        <taxon>Oleeae</taxon>
        <taxon>Olea</taxon>
    </lineage>
</organism>
<dbReference type="OrthoDB" id="910234at2759"/>
<protein>
    <submittedName>
        <fullName evidence="2">Serpin-ZX-like</fullName>
    </submittedName>
</protein>
<proteinExistence type="inferred from homology"/>
<dbReference type="InterPro" id="IPR042178">
    <property type="entry name" value="Serpin_sf_1"/>
</dbReference>